<organism evidence="7 8">
    <name type="scientific">Nocardioides aquaticus</name>
    <dbReference type="NCBI Taxonomy" id="160826"/>
    <lineage>
        <taxon>Bacteria</taxon>
        <taxon>Bacillati</taxon>
        <taxon>Actinomycetota</taxon>
        <taxon>Actinomycetes</taxon>
        <taxon>Propionibacteriales</taxon>
        <taxon>Nocardioidaceae</taxon>
        <taxon>Nocardioides</taxon>
    </lineage>
</organism>
<keyword evidence="3" id="KW-0378">Hydrolase</keyword>
<dbReference type="EMBL" id="CP075371">
    <property type="protein sequence ID" value="QVT81430.1"/>
    <property type="molecule type" value="Genomic_DNA"/>
</dbReference>
<evidence type="ECO:0000256" key="1">
    <source>
        <dbReference type="ARBA" id="ARBA00022670"/>
    </source>
</evidence>
<dbReference type="Proteomes" id="UP000679307">
    <property type="component" value="Chromosome"/>
</dbReference>
<dbReference type="Pfam" id="PF00413">
    <property type="entry name" value="Peptidase_M10"/>
    <property type="match status" value="1"/>
</dbReference>
<evidence type="ECO:0000313" key="8">
    <source>
        <dbReference type="Proteomes" id="UP000679307"/>
    </source>
</evidence>
<gene>
    <name evidence="7" type="ORF">ENKNEFLB_03840</name>
</gene>
<keyword evidence="4" id="KW-0862">Zinc</keyword>
<feature type="domain" description="Peptidase M10 metallopeptidase" evidence="6">
    <location>
        <begin position="156"/>
        <end position="204"/>
    </location>
</feature>
<evidence type="ECO:0000256" key="3">
    <source>
        <dbReference type="ARBA" id="ARBA00022801"/>
    </source>
</evidence>
<dbReference type="InterPro" id="IPR001818">
    <property type="entry name" value="Pept_M10_metallopeptidase"/>
</dbReference>
<name>A0ABX8ENC9_9ACTN</name>
<keyword evidence="8" id="KW-1185">Reference proteome</keyword>
<sequence length="231" mass="24117">MISVVVTAVALAAYLALAPGTAARVRALVGLDGVARADSPGTPYAFLQQDPVTGTPVAWDRCRPIEYVVNPAGAPPDWPTVLEDAVSRMERASGLTLTSLGETEDRDFEDRDALGYSPEPVLVGWADEDEVPDLAGDVAGIGGAVATGDTRGYRFRTGAMVLDSDLFADLAEDGQQDVAVAIVLHELGHVVGLDHVDDPGELMNAEGVAPRPRFGPGDLEGLATLAEVPCD</sequence>
<keyword evidence="2" id="KW-0479">Metal-binding</keyword>
<protein>
    <recommendedName>
        <fullName evidence="6">Peptidase M10 metallopeptidase domain-containing protein</fullName>
    </recommendedName>
</protein>
<keyword evidence="1" id="KW-0645">Protease</keyword>
<accession>A0ABX8ENC9</accession>
<evidence type="ECO:0000256" key="5">
    <source>
        <dbReference type="SAM" id="SignalP"/>
    </source>
</evidence>
<feature type="chain" id="PRO_5045423659" description="Peptidase M10 metallopeptidase domain-containing protein" evidence="5">
    <location>
        <begin position="19"/>
        <end position="231"/>
    </location>
</feature>
<feature type="signal peptide" evidence="5">
    <location>
        <begin position="1"/>
        <end position="18"/>
    </location>
</feature>
<evidence type="ECO:0000313" key="7">
    <source>
        <dbReference type="EMBL" id="QVT81430.1"/>
    </source>
</evidence>
<evidence type="ECO:0000256" key="4">
    <source>
        <dbReference type="ARBA" id="ARBA00022833"/>
    </source>
</evidence>
<reference evidence="7 8" key="1">
    <citation type="submission" date="2021-05" db="EMBL/GenBank/DDBJ databases">
        <title>Complete genome of Nocardioides aquaticus KCTC 9944T isolated from meromictic and hypersaline Ekho Lake, Antarctica.</title>
        <authorList>
            <person name="Hwang K."/>
            <person name="Kim K.M."/>
            <person name="Choe H."/>
        </authorList>
    </citation>
    <scope>NUCLEOTIDE SEQUENCE [LARGE SCALE GENOMIC DNA]</scope>
    <source>
        <strain evidence="7 8">KCTC 9944</strain>
    </source>
</reference>
<evidence type="ECO:0000259" key="6">
    <source>
        <dbReference type="Pfam" id="PF00413"/>
    </source>
</evidence>
<proteinExistence type="predicted"/>
<keyword evidence="5" id="KW-0732">Signal</keyword>
<evidence type="ECO:0000256" key="2">
    <source>
        <dbReference type="ARBA" id="ARBA00022723"/>
    </source>
</evidence>